<dbReference type="OrthoDB" id="4395797at2759"/>
<protein>
    <submittedName>
        <fullName evidence="1">Uncharacterized protein</fullName>
    </submittedName>
</protein>
<evidence type="ECO:0000313" key="2">
    <source>
        <dbReference type="Proteomes" id="UP000054771"/>
    </source>
</evidence>
<organism evidence="1 2">
    <name type="scientific">Aspergillus calidoustus</name>
    <dbReference type="NCBI Taxonomy" id="454130"/>
    <lineage>
        <taxon>Eukaryota</taxon>
        <taxon>Fungi</taxon>
        <taxon>Dikarya</taxon>
        <taxon>Ascomycota</taxon>
        <taxon>Pezizomycotina</taxon>
        <taxon>Eurotiomycetes</taxon>
        <taxon>Eurotiomycetidae</taxon>
        <taxon>Eurotiales</taxon>
        <taxon>Aspergillaceae</taxon>
        <taxon>Aspergillus</taxon>
        <taxon>Aspergillus subgen. Nidulantes</taxon>
    </lineage>
</organism>
<reference evidence="2" key="1">
    <citation type="journal article" date="2016" name="Genome Announc.">
        <title>Draft genome sequences of fungus Aspergillus calidoustus.</title>
        <authorList>
            <person name="Horn F."/>
            <person name="Linde J."/>
            <person name="Mattern D.J."/>
            <person name="Walther G."/>
            <person name="Guthke R."/>
            <person name="Scherlach K."/>
            <person name="Martin K."/>
            <person name="Brakhage A.A."/>
            <person name="Petzke L."/>
            <person name="Valiante V."/>
        </authorList>
    </citation>
    <scope>NUCLEOTIDE SEQUENCE [LARGE SCALE GENOMIC DNA]</scope>
    <source>
        <strain evidence="2">SF006504</strain>
    </source>
</reference>
<dbReference type="EMBL" id="CDMC01000005">
    <property type="protein sequence ID" value="CEL05838.1"/>
    <property type="molecule type" value="Genomic_DNA"/>
</dbReference>
<accession>A0A0U5G5I0</accession>
<name>A0A0U5G5I0_ASPCI</name>
<dbReference type="AlphaFoldDB" id="A0A0U5G5I0"/>
<sequence length="109" mass="12713">MAGRSAHHATTLADRIEQLINEAFNLSIFHKCKVYILVEHNNGVRTFKSVEQRSWPPPDAQLEELYPGVKRVSWHHLARTRLPEEERKVLIQLSLYLIHLIDSWAHRGP</sequence>
<evidence type="ECO:0000313" key="1">
    <source>
        <dbReference type="EMBL" id="CEL05838.1"/>
    </source>
</evidence>
<keyword evidence="2" id="KW-1185">Reference proteome</keyword>
<dbReference type="Proteomes" id="UP000054771">
    <property type="component" value="Unassembled WGS sequence"/>
</dbReference>
<gene>
    <name evidence="1" type="ORF">ASPCAL06951</name>
</gene>
<dbReference type="OMA" id="LMEHENT"/>
<proteinExistence type="predicted"/>